<dbReference type="Proteomes" id="UP000277928">
    <property type="component" value="Unassembled WGS sequence"/>
</dbReference>
<evidence type="ECO:0000313" key="1">
    <source>
        <dbReference type="EMBL" id="VDK80942.1"/>
    </source>
</evidence>
<gene>
    <name evidence="1" type="ORF">NLS_LOCUS5104</name>
</gene>
<evidence type="ECO:0000313" key="2">
    <source>
        <dbReference type="Proteomes" id="UP000277928"/>
    </source>
</evidence>
<name>A0A3P6SZ16_LITSI</name>
<protein>
    <submittedName>
        <fullName evidence="1">Uncharacterized protein</fullName>
    </submittedName>
</protein>
<dbReference type="OMA" id="KAIWCPD"/>
<dbReference type="STRING" id="42156.A0A3P6SZ16"/>
<sequence>MDNLTHVMKSSSAMDDQTKLLVGLVCSDPELVEYYVQLITEIKRFTLKAIWCPDTERSIDIAADNDVPSVSHTAFQLISRNDINTVVITGHAAHNALFCMQAQALKKKVICIGAAALSEQTAQLLEEFSERHRTFLQIIYPLKYSTPVALIKENIAKIGSIQNISVEATFEQPQDAKHRLYNECNTVLHQVSHELLDTLSLICGCNPIPIATTCHRRSSLVEHFRLQELQHVNMQIAFGNAIATIRIAVSTAKTLILRISGELGFFLLDTRMLILEGREGQGVLWRGDGTMESIIYAGIVKALENCNCDKISGEQSLVQCVSKCRFV</sequence>
<dbReference type="Gene3D" id="3.40.50.720">
    <property type="entry name" value="NAD(P)-binding Rossmann-like Domain"/>
    <property type="match status" value="1"/>
</dbReference>
<dbReference type="AlphaFoldDB" id="A0A3P6SZ16"/>
<dbReference type="InterPro" id="IPR036291">
    <property type="entry name" value="NAD(P)-bd_dom_sf"/>
</dbReference>
<proteinExistence type="predicted"/>
<dbReference type="OrthoDB" id="5830004at2759"/>
<accession>A0A3P6SZ16</accession>
<dbReference type="EMBL" id="UYRX01000362">
    <property type="protein sequence ID" value="VDK80942.1"/>
    <property type="molecule type" value="Genomic_DNA"/>
</dbReference>
<keyword evidence="2" id="KW-1185">Reference proteome</keyword>
<reference evidence="1 2" key="1">
    <citation type="submission" date="2018-08" db="EMBL/GenBank/DDBJ databases">
        <authorList>
            <person name="Laetsch R D."/>
            <person name="Stevens L."/>
            <person name="Kumar S."/>
            <person name="Blaxter L. M."/>
        </authorList>
    </citation>
    <scope>NUCLEOTIDE SEQUENCE [LARGE SCALE GENOMIC DNA]</scope>
</reference>
<dbReference type="SUPFAM" id="SSF51735">
    <property type="entry name" value="NAD(P)-binding Rossmann-fold domains"/>
    <property type="match status" value="1"/>
</dbReference>
<organism evidence="1 2">
    <name type="scientific">Litomosoides sigmodontis</name>
    <name type="common">Filarial nematode worm</name>
    <dbReference type="NCBI Taxonomy" id="42156"/>
    <lineage>
        <taxon>Eukaryota</taxon>
        <taxon>Metazoa</taxon>
        <taxon>Ecdysozoa</taxon>
        <taxon>Nematoda</taxon>
        <taxon>Chromadorea</taxon>
        <taxon>Rhabditida</taxon>
        <taxon>Spirurina</taxon>
        <taxon>Spiruromorpha</taxon>
        <taxon>Filarioidea</taxon>
        <taxon>Onchocercidae</taxon>
        <taxon>Litomosoides</taxon>
    </lineage>
</organism>